<evidence type="ECO:0000313" key="2">
    <source>
        <dbReference type="Proteomes" id="UP000184038"/>
    </source>
</evidence>
<dbReference type="STRING" id="1120996.SAMN02746066_03264"/>
<keyword evidence="2" id="KW-1185">Reference proteome</keyword>
<organism evidence="1 2">
    <name type="scientific">Anaerosporobacter mobilis DSM 15930</name>
    <dbReference type="NCBI Taxonomy" id="1120996"/>
    <lineage>
        <taxon>Bacteria</taxon>
        <taxon>Bacillati</taxon>
        <taxon>Bacillota</taxon>
        <taxon>Clostridia</taxon>
        <taxon>Lachnospirales</taxon>
        <taxon>Lachnospiraceae</taxon>
        <taxon>Anaerosporobacter</taxon>
    </lineage>
</organism>
<reference evidence="1 2" key="1">
    <citation type="submission" date="2016-11" db="EMBL/GenBank/DDBJ databases">
        <authorList>
            <person name="Jaros S."/>
            <person name="Januszkiewicz K."/>
            <person name="Wedrychowicz H."/>
        </authorList>
    </citation>
    <scope>NUCLEOTIDE SEQUENCE [LARGE SCALE GENOMIC DNA]</scope>
    <source>
        <strain evidence="1 2">DSM 15930</strain>
    </source>
</reference>
<sequence>MKITYEVEINEEIVGGLDVIRKSINEMIEQQFGFEVSDSKIVTPYEEDEE</sequence>
<evidence type="ECO:0000313" key="1">
    <source>
        <dbReference type="EMBL" id="SHM77414.1"/>
    </source>
</evidence>
<name>A0A1M7LHI1_9FIRM</name>
<proteinExistence type="predicted"/>
<dbReference type="RefSeq" id="WP_170865518.1">
    <property type="nucleotide sequence ID" value="NZ_FRCP01000016.1"/>
</dbReference>
<accession>A0A1M7LHI1</accession>
<protein>
    <submittedName>
        <fullName evidence="1">Uncharacterized protein</fullName>
    </submittedName>
</protein>
<dbReference type="EMBL" id="FRCP01000016">
    <property type="protein sequence ID" value="SHM77414.1"/>
    <property type="molecule type" value="Genomic_DNA"/>
</dbReference>
<dbReference type="AlphaFoldDB" id="A0A1M7LHI1"/>
<gene>
    <name evidence="1" type="ORF">SAMN02746066_03264</name>
</gene>
<dbReference type="Proteomes" id="UP000184038">
    <property type="component" value="Unassembled WGS sequence"/>
</dbReference>